<evidence type="ECO:0000313" key="2">
    <source>
        <dbReference type="Proteomes" id="UP000078397"/>
    </source>
</evidence>
<dbReference type="InterPro" id="IPR036249">
    <property type="entry name" value="Thioredoxin-like_sf"/>
</dbReference>
<comment type="caution">
    <text evidence="1">The sequence shown here is derived from an EMBL/GenBank/DDBJ whole genome shotgun (WGS) entry which is preliminary data.</text>
</comment>
<evidence type="ECO:0008006" key="3">
    <source>
        <dbReference type="Google" id="ProtNLM"/>
    </source>
</evidence>
<dbReference type="KEGG" id="pchm:VFPPC_14075"/>
<accession>A0A179F4S9</accession>
<sequence length="258" mass="28917">MPGKASFTPIIYHPSTNNMKIATPEEYRAARLALLAKEKEHAKAADAIHAERRALPIVPVTKDYTFQTPDGPAKLKDLFKGKSQLIVYHYMFEPTADEGCQGCGFMAANLPNLRQLAQKDTTVALISRAPIDKITAFKEKNFWDFQWVSSYGSDFNYDYHVTLDEKVAPVEYGFRTKAELEAAGQGYCTSGEQPGLSVFKLEDGQVYHTYSSYFRINELTGTVAWLDMTPAGRQEGPEGPAEFKLPYEYAEEEKKSGN</sequence>
<dbReference type="Proteomes" id="UP000078397">
    <property type="component" value="Unassembled WGS sequence"/>
</dbReference>
<protein>
    <recommendedName>
        <fullName evidence="3">DUF899-domain-containing protein</fullName>
    </recommendedName>
</protein>
<evidence type="ECO:0000313" key="1">
    <source>
        <dbReference type="EMBL" id="OAQ60438.1"/>
    </source>
</evidence>
<dbReference type="GeneID" id="28855840"/>
<dbReference type="InterPro" id="IPR010296">
    <property type="entry name" value="DUF899_thioredox"/>
</dbReference>
<dbReference type="EMBL" id="LSBJ02000008">
    <property type="protein sequence ID" value="OAQ60438.1"/>
    <property type="molecule type" value="Genomic_DNA"/>
</dbReference>
<gene>
    <name evidence="1" type="ORF">VFPPC_14075</name>
</gene>
<reference evidence="1 2" key="1">
    <citation type="journal article" date="2016" name="PLoS Pathog.">
        <title>Biosynthesis of antibiotic leucinostatins in bio-control fungus Purpureocillium lilacinum and their inhibition on phytophthora revealed by genome mining.</title>
        <authorList>
            <person name="Wang G."/>
            <person name="Liu Z."/>
            <person name="Lin R."/>
            <person name="Li E."/>
            <person name="Mao Z."/>
            <person name="Ling J."/>
            <person name="Yang Y."/>
            <person name="Yin W.B."/>
            <person name="Xie B."/>
        </authorList>
    </citation>
    <scope>NUCLEOTIDE SEQUENCE [LARGE SCALE GENOMIC DNA]</scope>
    <source>
        <strain evidence="1">170</strain>
    </source>
</reference>
<dbReference type="RefSeq" id="XP_018138316.1">
    <property type="nucleotide sequence ID" value="XM_018291846.1"/>
</dbReference>
<organism evidence="1 2">
    <name type="scientific">Pochonia chlamydosporia 170</name>
    <dbReference type="NCBI Taxonomy" id="1380566"/>
    <lineage>
        <taxon>Eukaryota</taxon>
        <taxon>Fungi</taxon>
        <taxon>Dikarya</taxon>
        <taxon>Ascomycota</taxon>
        <taxon>Pezizomycotina</taxon>
        <taxon>Sordariomycetes</taxon>
        <taxon>Hypocreomycetidae</taxon>
        <taxon>Hypocreales</taxon>
        <taxon>Clavicipitaceae</taxon>
        <taxon>Pochonia</taxon>
    </lineage>
</organism>
<proteinExistence type="predicted"/>
<dbReference type="Pfam" id="PF05988">
    <property type="entry name" value="DUF899"/>
    <property type="match status" value="1"/>
</dbReference>
<name>A0A179F4S9_METCM</name>
<keyword evidence="2" id="KW-1185">Reference proteome</keyword>
<dbReference type="STRING" id="1380566.A0A179F4S9"/>
<dbReference type="AlphaFoldDB" id="A0A179F4S9"/>
<dbReference type="OrthoDB" id="3503208at2759"/>
<dbReference type="SUPFAM" id="SSF52833">
    <property type="entry name" value="Thioredoxin-like"/>
    <property type="match status" value="1"/>
</dbReference>